<feature type="compositionally biased region" description="Low complexity" evidence="1">
    <location>
        <begin position="247"/>
        <end position="265"/>
    </location>
</feature>
<keyword evidence="2" id="KW-0812">Transmembrane</keyword>
<feature type="compositionally biased region" description="Basic and acidic residues" evidence="1">
    <location>
        <begin position="100"/>
        <end position="112"/>
    </location>
</feature>
<feature type="compositionally biased region" description="Low complexity" evidence="1">
    <location>
        <begin position="129"/>
        <end position="147"/>
    </location>
</feature>
<name>A0ABS2GTC1_9BURK</name>
<reference evidence="3 4" key="1">
    <citation type="journal article" date="2021" name="Sci. Rep.">
        <title>The distribution of antibiotic resistance genes in chicken gut microbiota commensals.</title>
        <authorList>
            <person name="Juricova H."/>
            <person name="Matiasovicova J."/>
            <person name="Kubasova T."/>
            <person name="Cejkova D."/>
            <person name="Rychlik I."/>
        </authorList>
    </citation>
    <scope>NUCLEOTIDE SEQUENCE [LARGE SCALE GENOMIC DNA]</scope>
    <source>
        <strain evidence="3 4">An562</strain>
    </source>
</reference>
<feature type="compositionally biased region" description="Basic residues" evidence="1">
    <location>
        <begin position="213"/>
        <end position="224"/>
    </location>
</feature>
<evidence type="ECO:0000313" key="4">
    <source>
        <dbReference type="Proteomes" id="UP000777002"/>
    </source>
</evidence>
<feature type="transmembrane region" description="Helical" evidence="2">
    <location>
        <begin position="40"/>
        <end position="58"/>
    </location>
</feature>
<feature type="compositionally biased region" description="Basic residues" evidence="1">
    <location>
        <begin position="232"/>
        <end position="246"/>
    </location>
</feature>
<comment type="caution">
    <text evidence="3">The sequence shown here is derived from an EMBL/GenBank/DDBJ whole genome shotgun (WGS) entry which is preliminary data.</text>
</comment>
<feature type="transmembrane region" description="Helical" evidence="2">
    <location>
        <begin position="64"/>
        <end position="80"/>
    </location>
</feature>
<dbReference type="Proteomes" id="UP000777002">
    <property type="component" value="Unassembled WGS sequence"/>
</dbReference>
<keyword evidence="2" id="KW-1133">Transmembrane helix</keyword>
<gene>
    <name evidence="3" type="ORF">H5985_02310</name>
</gene>
<feature type="compositionally biased region" description="Basic residues" evidence="1">
    <location>
        <begin position="154"/>
        <end position="166"/>
    </location>
</feature>
<feature type="compositionally biased region" description="Low complexity" evidence="1">
    <location>
        <begin position="187"/>
        <end position="203"/>
    </location>
</feature>
<dbReference type="EMBL" id="JACJKX010000003">
    <property type="protein sequence ID" value="MBM6928107.1"/>
    <property type="molecule type" value="Genomic_DNA"/>
</dbReference>
<dbReference type="RefSeq" id="WP_205049710.1">
    <property type="nucleotide sequence ID" value="NZ_JACJKX010000003.1"/>
</dbReference>
<keyword evidence="4" id="KW-1185">Reference proteome</keyword>
<accession>A0ABS2GTC1</accession>
<organism evidence="3 4">
    <name type="scientific">Parasutterella secunda</name>
    <dbReference type="NCBI Taxonomy" id="626947"/>
    <lineage>
        <taxon>Bacteria</taxon>
        <taxon>Pseudomonadati</taxon>
        <taxon>Pseudomonadota</taxon>
        <taxon>Betaproteobacteria</taxon>
        <taxon>Burkholderiales</taxon>
        <taxon>Sutterellaceae</taxon>
        <taxon>Parasutterella</taxon>
    </lineage>
</organism>
<evidence type="ECO:0000313" key="3">
    <source>
        <dbReference type="EMBL" id="MBM6928107.1"/>
    </source>
</evidence>
<protein>
    <recommendedName>
        <fullName evidence="5">DUF2628 domain-containing protein</fullName>
    </recommendedName>
</protein>
<feature type="compositionally biased region" description="Basic residues" evidence="1">
    <location>
        <begin position="113"/>
        <end position="128"/>
    </location>
</feature>
<keyword evidence="2" id="KW-0472">Membrane</keyword>
<evidence type="ECO:0008006" key="5">
    <source>
        <dbReference type="Google" id="ProtNLM"/>
    </source>
</evidence>
<sequence>MKKSQTKQTAGGTQWSAMFGDIFGLKALADKKGRRDKKRIPWQWALWGALLFFIVGYLLPTDSIWILLVAVAAAVIFYFAKSTETVEEQVLLLTDSRTPAQKEAHARREAQKAQRKSAQTKRPAKRQSARTQQTQAPAAEAQVAEKPTSTQSTKVRKPKAPRRKPAVKPASVARTESPVEAQPQITEVKPVAAEAPVAEVAPAVREEKEVKTTARKPRAPRKRNTNAEGKKTTTRKPAARRPRKPKTAPALTQPQTTTAPTEQKE</sequence>
<proteinExistence type="predicted"/>
<feature type="region of interest" description="Disordered" evidence="1">
    <location>
        <begin position="97"/>
        <end position="265"/>
    </location>
</feature>
<evidence type="ECO:0000256" key="1">
    <source>
        <dbReference type="SAM" id="MobiDB-lite"/>
    </source>
</evidence>
<evidence type="ECO:0000256" key="2">
    <source>
        <dbReference type="SAM" id="Phobius"/>
    </source>
</evidence>